<dbReference type="Proteomes" id="UP001283361">
    <property type="component" value="Unassembled WGS sequence"/>
</dbReference>
<sequence length="196" mass="21660">MTRRLPVLQHRIQCNPAHRGSFGSNQNLTGVEVRLDFPTPCSINLTATRVWNPTAWLDAVPSIPLPPCPSITVPPVSCCLLRQCSVTSVTQRPELRQSARADSTRPDKTVTVRISKSHPGYIQATPRLHPRYTQAAPGYIQATPGYIQAAPRLHQATSKLHPGYIQAAPRLHQVTSRLHPSCTQAARRLRAGYIQV</sequence>
<gene>
    <name evidence="1" type="ORF">RRG08_039484</name>
</gene>
<keyword evidence="2" id="KW-1185">Reference proteome</keyword>
<evidence type="ECO:0000313" key="1">
    <source>
        <dbReference type="EMBL" id="KAK3748231.1"/>
    </source>
</evidence>
<evidence type="ECO:0000313" key="2">
    <source>
        <dbReference type="Proteomes" id="UP001283361"/>
    </source>
</evidence>
<comment type="caution">
    <text evidence="1">The sequence shown here is derived from an EMBL/GenBank/DDBJ whole genome shotgun (WGS) entry which is preliminary data.</text>
</comment>
<protein>
    <submittedName>
        <fullName evidence="1">Uncharacterized protein</fullName>
    </submittedName>
</protein>
<accession>A0AAE1D0K7</accession>
<proteinExistence type="predicted"/>
<reference evidence="1" key="1">
    <citation type="journal article" date="2023" name="G3 (Bethesda)">
        <title>A reference genome for the long-term kleptoplast-retaining sea slug Elysia crispata morphotype clarki.</title>
        <authorList>
            <person name="Eastman K.E."/>
            <person name="Pendleton A.L."/>
            <person name="Shaikh M.A."/>
            <person name="Suttiyut T."/>
            <person name="Ogas R."/>
            <person name="Tomko P."/>
            <person name="Gavelis G."/>
            <person name="Widhalm J.R."/>
            <person name="Wisecaver J.H."/>
        </authorList>
    </citation>
    <scope>NUCLEOTIDE SEQUENCE</scope>
    <source>
        <strain evidence="1">ECLA1</strain>
    </source>
</reference>
<dbReference type="EMBL" id="JAWDGP010006036">
    <property type="protein sequence ID" value="KAK3748231.1"/>
    <property type="molecule type" value="Genomic_DNA"/>
</dbReference>
<organism evidence="1 2">
    <name type="scientific">Elysia crispata</name>
    <name type="common">lettuce slug</name>
    <dbReference type="NCBI Taxonomy" id="231223"/>
    <lineage>
        <taxon>Eukaryota</taxon>
        <taxon>Metazoa</taxon>
        <taxon>Spiralia</taxon>
        <taxon>Lophotrochozoa</taxon>
        <taxon>Mollusca</taxon>
        <taxon>Gastropoda</taxon>
        <taxon>Heterobranchia</taxon>
        <taxon>Euthyneura</taxon>
        <taxon>Panpulmonata</taxon>
        <taxon>Sacoglossa</taxon>
        <taxon>Placobranchoidea</taxon>
        <taxon>Plakobranchidae</taxon>
        <taxon>Elysia</taxon>
    </lineage>
</organism>
<dbReference type="AlphaFoldDB" id="A0AAE1D0K7"/>
<name>A0AAE1D0K7_9GAST</name>